<reference evidence="2" key="1">
    <citation type="submission" date="2010-07" db="EMBL/GenBank/DDBJ databases">
        <title>Complete sequence of Clostridium saccharolyticum WM1.</title>
        <authorList>
            <consortium name="US DOE Joint Genome Institute"/>
            <person name="Lucas S."/>
            <person name="Copeland A."/>
            <person name="Lapidus A."/>
            <person name="Cheng J.-F."/>
            <person name="Bruce D."/>
            <person name="Goodwin L."/>
            <person name="Pitluck S."/>
            <person name="Chertkov O."/>
            <person name="Detter J.C."/>
            <person name="Han C."/>
            <person name="Tapia R."/>
            <person name="Land M."/>
            <person name="Hauser L."/>
            <person name="Chang Y.-J."/>
            <person name="Jeffries C."/>
            <person name="Kyrpides N."/>
            <person name="Ivanova N."/>
            <person name="Mikhailova N."/>
            <person name="Mouttaki H."/>
            <person name="Lin L."/>
            <person name="Zhou J."/>
            <person name="Hemme C.L."/>
            <person name="Woyke T."/>
        </authorList>
    </citation>
    <scope>NUCLEOTIDE SEQUENCE [LARGE SCALE GENOMIC DNA]</scope>
    <source>
        <strain evidence="2">WM1</strain>
    </source>
</reference>
<dbReference type="AlphaFoldDB" id="D9R0B6"/>
<evidence type="ECO:0000313" key="3">
    <source>
        <dbReference type="Proteomes" id="UP000001662"/>
    </source>
</evidence>
<dbReference type="SUPFAM" id="SSF53448">
    <property type="entry name" value="Nucleotide-diphospho-sugar transferases"/>
    <property type="match status" value="1"/>
</dbReference>
<accession>D9R0B6</accession>
<dbReference type="PaxDb" id="610130-Closa_3829"/>
<evidence type="ECO:0000313" key="2">
    <source>
        <dbReference type="EMBL" id="ADL06349.1"/>
    </source>
</evidence>
<dbReference type="RefSeq" id="WP_013274402.1">
    <property type="nucleotide sequence ID" value="NC_014376.1"/>
</dbReference>
<proteinExistence type="predicted"/>
<dbReference type="KEGG" id="csh:Closa_3829"/>
<name>D9R0B6_LACSW</name>
<dbReference type="Proteomes" id="UP000001662">
    <property type="component" value="Chromosome"/>
</dbReference>
<dbReference type="CDD" id="cd04196">
    <property type="entry name" value="GT_2_like_d"/>
    <property type="match status" value="1"/>
</dbReference>
<dbReference type="Gene3D" id="3.90.550.10">
    <property type="entry name" value="Spore Coat Polysaccharide Biosynthesis Protein SpsA, Chain A"/>
    <property type="match status" value="1"/>
</dbReference>
<keyword evidence="3" id="KW-1185">Reference proteome</keyword>
<sequence>MRMVSVLLASYNGEKYIRDQLESILNQTLSDLSVVISDDCSTDGTPAVIREYEERYPGRIRSLRNRERSGSAQDNFFRLLSSVSDEYVMLCDQDDVWIQDKAEVSLREMKRLEAQWGTEIPLLVHGDLSVTDGEGRILHESMAKYQKIAVHDNRFSHYLVENNITGNTAMVNRAFLRLLAEIPEECAMHDWWLGLLASCFGRISYLARPLVLYRQHGKNQVGSKSSKEQYAERIRNQDAVRENYRKMFVQAQQFLKLYGNKMSPEKRETLKQFIALPGKNRAEKIYIIWKYKLMKSTPIRTLGQMFSI</sequence>
<dbReference type="HOGENOM" id="CLU_025996_2_1_9"/>
<organism evidence="2 3">
    <name type="scientific">Lacrimispora saccharolytica (strain ATCC 35040 / DSM 2544 / NRCC 2533 / WM1)</name>
    <name type="common">Clostridium saccharolyticum</name>
    <dbReference type="NCBI Taxonomy" id="610130"/>
    <lineage>
        <taxon>Bacteria</taxon>
        <taxon>Bacillati</taxon>
        <taxon>Bacillota</taxon>
        <taxon>Clostridia</taxon>
        <taxon>Lachnospirales</taxon>
        <taxon>Lachnospiraceae</taxon>
        <taxon>Lacrimispora</taxon>
    </lineage>
</organism>
<dbReference type="CAZy" id="GT2">
    <property type="family name" value="Glycosyltransferase Family 2"/>
</dbReference>
<dbReference type="EMBL" id="CP002109">
    <property type="protein sequence ID" value="ADL06349.1"/>
    <property type="molecule type" value="Genomic_DNA"/>
</dbReference>
<dbReference type="eggNOG" id="COG0463">
    <property type="taxonomic scope" value="Bacteria"/>
</dbReference>
<evidence type="ECO:0000259" key="1">
    <source>
        <dbReference type="Pfam" id="PF00535"/>
    </source>
</evidence>
<dbReference type="OrthoDB" id="9802649at2"/>
<dbReference type="PANTHER" id="PTHR22916:SF3">
    <property type="entry name" value="UDP-GLCNAC:BETAGAL BETA-1,3-N-ACETYLGLUCOSAMINYLTRANSFERASE-LIKE PROTEIN 1"/>
    <property type="match status" value="1"/>
</dbReference>
<dbReference type="PANTHER" id="PTHR22916">
    <property type="entry name" value="GLYCOSYLTRANSFERASE"/>
    <property type="match status" value="1"/>
</dbReference>
<keyword evidence="2" id="KW-0808">Transferase</keyword>
<dbReference type="Pfam" id="PF00535">
    <property type="entry name" value="Glycos_transf_2"/>
    <property type="match status" value="1"/>
</dbReference>
<dbReference type="GO" id="GO:0016758">
    <property type="term" value="F:hexosyltransferase activity"/>
    <property type="evidence" value="ECO:0007669"/>
    <property type="project" value="UniProtKB-ARBA"/>
</dbReference>
<gene>
    <name evidence="2" type="ordered locus">Closa_3829</name>
</gene>
<dbReference type="STRING" id="610130.Closa_3829"/>
<dbReference type="InterPro" id="IPR001173">
    <property type="entry name" value="Glyco_trans_2-like"/>
</dbReference>
<feature type="domain" description="Glycosyltransferase 2-like" evidence="1">
    <location>
        <begin position="5"/>
        <end position="114"/>
    </location>
</feature>
<dbReference type="InterPro" id="IPR029044">
    <property type="entry name" value="Nucleotide-diphossugar_trans"/>
</dbReference>
<protein>
    <submittedName>
        <fullName evidence="2">Glycosyl transferase family 2</fullName>
    </submittedName>
</protein>